<feature type="compositionally biased region" description="Basic and acidic residues" evidence="4">
    <location>
        <begin position="984"/>
        <end position="1021"/>
    </location>
</feature>
<dbReference type="InterPro" id="IPR055264">
    <property type="entry name" value="BOD1/SHG1_dom"/>
</dbReference>
<feature type="region of interest" description="Disordered" evidence="4">
    <location>
        <begin position="391"/>
        <end position="542"/>
    </location>
</feature>
<feature type="non-terminal residue" evidence="6">
    <location>
        <position position="1311"/>
    </location>
</feature>
<dbReference type="InterPro" id="IPR043244">
    <property type="entry name" value="BOD1L1"/>
</dbReference>
<evidence type="ECO:0000256" key="4">
    <source>
        <dbReference type="SAM" id="MobiDB-lite"/>
    </source>
</evidence>
<comment type="caution">
    <text evidence="6">The sequence shown here is derived from an EMBL/GenBank/DDBJ whole genome shotgun (WGS) entry which is preliminary data.</text>
</comment>
<feature type="compositionally biased region" description="Acidic residues" evidence="4">
    <location>
        <begin position="1066"/>
        <end position="1082"/>
    </location>
</feature>
<accession>A0ABD0KRI2</accession>
<evidence type="ECO:0000256" key="2">
    <source>
        <dbReference type="ARBA" id="ARBA00008463"/>
    </source>
</evidence>
<feature type="compositionally biased region" description="Polar residues" evidence="4">
    <location>
        <begin position="1245"/>
        <end position="1266"/>
    </location>
</feature>
<evidence type="ECO:0000313" key="7">
    <source>
        <dbReference type="Proteomes" id="UP001519460"/>
    </source>
</evidence>
<feature type="compositionally biased region" description="Basic and acidic residues" evidence="4">
    <location>
        <begin position="805"/>
        <end position="816"/>
    </location>
</feature>
<feature type="compositionally biased region" description="Basic and acidic residues" evidence="4">
    <location>
        <begin position="679"/>
        <end position="695"/>
    </location>
</feature>
<feature type="compositionally biased region" description="Polar residues" evidence="4">
    <location>
        <begin position="170"/>
        <end position="180"/>
    </location>
</feature>
<evidence type="ECO:0000259" key="5">
    <source>
        <dbReference type="Pfam" id="PF05205"/>
    </source>
</evidence>
<feature type="compositionally biased region" description="Basic and acidic residues" evidence="4">
    <location>
        <begin position="490"/>
        <end position="504"/>
    </location>
</feature>
<sequence>MTSTIPSRLQDAEEEKKMVQETLSKIKSQGLFDQFRKDCLADVDTKPAAQNLRQRVEGFVNRFLATQQWSPNLNKNQLRDALRKQINQSGMLTQGVERIIEQVVNPKILQVIKPKIDEVVCAQLGLDPREWQAETARRKAEAIRQHQLQQQQKIQAALSSIQQQQTQQQVPSSTSTSNMTGVPGDFSMPPPGMFPTQDSSWQQPPQPSPHITPATFPIAGQPIPMPSTPAPPIAPPPPSSLIPPPPLPAVPPPVIPDLSKPPPAAEIPAASASTSLVSSTLDFTKLPPLFGSAGAASLPTDPPPPGTEMALHNISLPVSVSSNPIVPAKVEPVSAVHSFLSPRLLAEAMIESPQHKLGKKGKKDKQPKREQADDEEKVEYVTKLETVEASPAVRSLFDEKTDDSSTVVTEGEPEVEEVKNIMLPGESVSLSGGELKREEQEDQAEGRRQYKFAWNEDEEGELSDVTISSVHTSDLSSLHESSESSEEGEISEKEEEKAANKDVEEVTGAVESPVKKTELAELEESPVKTPASSVAPVEAKPRKLLALSYNYSDSDNEETREERKARIAKEKEERYLKRQARRAEMEVKRKEREEEKARQREEKLRVQAAELAISDGTPVKDEKQDTGGSVTDEEVATAPSPRKTRSATASSSGAVTSSQEEGASTPRALSTSRKKRRTKAEMKEELMQQKVEQRRAMRRQRTLNRRYASEEFTSIFTENRELAPHLGFSDPNAQVVEETVEVDYATVEIDASGIVEQEVEVQEECIMEVETETVLVPEDSSASAALAGQPIQEASDMMEISADVSPDRADASEKPETVSSRASSPYSDISDSESTSSSSASERSPPRRRHKRNSGDSSRSDQAPVKRSQRIQMQEGHSRTRNSRVSAKISLLDLGRNSDGIFFEVVDVRVRGWVVVQNPTTFSKCYSRGKGAELTESRSRTSQRYDMDDLYKPRTSHRRPLTPPVAAEAFYGSRSERSGSFGTDMHRGDRRRGDRLSPERMSKQEKRQSPVSRTDAHRQGEHAGYATRSRTVSGAAPDGQKKKPEGRDKQSSHQSTSVAPSVMADLELEPVSPDDESLDEVLGEGGEQAQISDSSRQDISYKEGQVTSKCDIAKGVQQEDEEETERRGKSRIPIELVDFGEAARHSRAGGAAAVSGDRGNTRRQDGRGYGGSKYTQGAPVSRLPSGSGPPPVPHDRSKMVWVAPGLSYKSGTSQSQPPSETSSHGNRYSRSKMVWVAPGKEQRRSSATSFDSGSESGSVARQSSPQRWDDNNSAAERDDKHASPSHGSSVEQSSSLPQRELYSPINDSSSS</sequence>
<feature type="compositionally biased region" description="Basic and acidic residues" evidence="4">
    <location>
        <begin position="434"/>
        <end position="448"/>
    </location>
</feature>
<feature type="compositionally biased region" description="Basic residues" evidence="4">
    <location>
        <begin position="356"/>
        <end position="366"/>
    </location>
</feature>
<feature type="region of interest" description="Disordered" evidence="4">
    <location>
        <begin position="578"/>
        <end position="704"/>
    </location>
</feature>
<feature type="region of interest" description="Disordered" evidence="4">
    <location>
        <begin position="350"/>
        <end position="378"/>
    </location>
</feature>
<proteinExistence type="inferred from homology"/>
<feature type="compositionally biased region" description="Polar residues" evidence="4">
    <location>
        <begin position="465"/>
        <end position="475"/>
    </location>
</feature>
<gene>
    <name evidence="6" type="ORF">BaRGS_00019183</name>
</gene>
<reference evidence="6 7" key="1">
    <citation type="journal article" date="2023" name="Sci. Data">
        <title>Genome assembly of the Korean intertidal mud-creeper Batillaria attramentaria.</title>
        <authorList>
            <person name="Patra A.K."/>
            <person name="Ho P.T."/>
            <person name="Jun S."/>
            <person name="Lee S.J."/>
            <person name="Kim Y."/>
            <person name="Won Y.J."/>
        </authorList>
    </citation>
    <scope>NUCLEOTIDE SEQUENCE [LARGE SCALE GENOMIC DNA]</scope>
    <source>
        <strain evidence="6">Wonlab-2016</strain>
    </source>
</reference>
<feature type="compositionally biased region" description="Low complexity" evidence="4">
    <location>
        <begin position="1210"/>
        <end position="1223"/>
    </location>
</feature>
<feature type="compositionally biased region" description="Pro residues" evidence="4">
    <location>
        <begin position="223"/>
        <end position="265"/>
    </location>
</feature>
<evidence type="ECO:0000313" key="6">
    <source>
        <dbReference type="EMBL" id="KAK7489549.1"/>
    </source>
</evidence>
<feature type="compositionally biased region" description="Low complexity" evidence="4">
    <location>
        <begin position="646"/>
        <end position="658"/>
    </location>
</feature>
<comment type="subcellular location">
    <subcellularLocation>
        <location evidence="1">Chromosome</location>
    </subcellularLocation>
</comment>
<feature type="region of interest" description="Disordered" evidence="4">
    <location>
        <begin position="159"/>
        <end position="267"/>
    </location>
</feature>
<feature type="compositionally biased region" description="Low complexity" evidence="4">
    <location>
        <begin position="819"/>
        <end position="843"/>
    </location>
</feature>
<feature type="domain" description="BOD1/SHG1" evidence="5">
    <location>
        <begin position="24"/>
        <end position="116"/>
    </location>
</feature>
<dbReference type="PANTHER" id="PTHR47391:SF1">
    <property type="entry name" value="BIORIENTATION OF CHROMOSOMES IN CELL DIVISION 1 LIKE 1"/>
    <property type="match status" value="1"/>
</dbReference>
<feature type="compositionally biased region" description="Low complexity" evidence="4">
    <location>
        <begin position="159"/>
        <end position="169"/>
    </location>
</feature>
<evidence type="ECO:0000256" key="1">
    <source>
        <dbReference type="ARBA" id="ARBA00004286"/>
    </source>
</evidence>
<feature type="compositionally biased region" description="Polar residues" evidence="4">
    <location>
        <begin position="659"/>
        <end position="671"/>
    </location>
</feature>
<feature type="region of interest" description="Disordered" evidence="4">
    <location>
        <begin position="804"/>
        <end position="884"/>
    </location>
</feature>
<evidence type="ECO:0000256" key="3">
    <source>
        <dbReference type="ARBA" id="ARBA00022454"/>
    </source>
</evidence>
<feature type="compositionally biased region" description="Low complexity" evidence="4">
    <location>
        <begin position="1148"/>
        <end position="1158"/>
    </location>
</feature>
<protein>
    <recommendedName>
        <fullName evidence="5">BOD1/SHG1 domain-containing protein</fullName>
    </recommendedName>
</protein>
<organism evidence="6 7">
    <name type="scientific">Batillaria attramentaria</name>
    <dbReference type="NCBI Taxonomy" id="370345"/>
    <lineage>
        <taxon>Eukaryota</taxon>
        <taxon>Metazoa</taxon>
        <taxon>Spiralia</taxon>
        <taxon>Lophotrochozoa</taxon>
        <taxon>Mollusca</taxon>
        <taxon>Gastropoda</taxon>
        <taxon>Caenogastropoda</taxon>
        <taxon>Sorbeoconcha</taxon>
        <taxon>Cerithioidea</taxon>
        <taxon>Batillariidae</taxon>
        <taxon>Batillaria</taxon>
    </lineage>
</organism>
<feature type="compositionally biased region" description="Basic and acidic residues" evidence="4">
    <location>
        <begin position="1039"/>
        <end position="1051"/>
    </location>
</feature>
<name>A0ABD0KRI2_9CAEN</name>
<feature type="compositionally biased region" description="Polar residues" evidence="4">
    <location>
        <begin position="1285"/>
        <end position="1297"/>
    </location>
</feature>
<keyword evidence="3" id="KW-0158">Chromosome</keyword>
<dbReference type="Pfam" id="PF05205">
    <property type="entry name" value="COMPASS-Shg1"/>
    <property type="match status" value="1"/>
</dbReference>
<feature type="compositionally biased region" description="Basic and acidic residues" evidence="4">
    <location>
        <begin position="578"/>
        <end position="605"/>
    </location>
</feature>
<feature type="region of interest" description="Disordered" evidence="4">
    <location>
        <begin position="929"/>
        <end position="1311"/>
    </location>
</feature>
<feature type="compositionally biased region" description="Basic and acidic residues" evidence="4">
    <location>
        <begin position="930"/>
        <end position="952"/>
    </location>
</feature>
<keyword evidence="7" id="KW-1185">Reference proteome</keyword>
<feature type="compositionally biased region" description="Basic and acidic residues" evidence="4">
    <location>
        <begin position="1267"/>
        <end position="1282"/>
    </location>
</feature>
<dbReference type="EMBL" id="JACVVK020000136">
    <property type="protein sequence ID" value="KAK7489549.1"/>
    <property type="molecule type" value="Genomic_DNA"/>
</dbReference>
<dbReference type="Proteomes" id="UP001519460">
    <property type="component" value="Unassembled WGS sequence"/>
</dbReference>
<dbReference type="GO" id="GO:0005694">
    <property type="term" value="C:chromosome"/>
    <property type="evidence" value="ECO:0007669"/>
    <property type="project" value="UniProtKB-SubCell"/>
</dbReference>
<dbReference type="PANTHER" id="PTHR47391">
    <property type="entry name" value="BIORIENTATION OF CHROMOSOMES IN CELL DIVISION 1 LIKE 1"/>
    <property type="match status" value="1"/>
</dbReference>
<comment type="similarity">
    <text evidence="2">Belongs to the BOD1 family.</text>
</comment>